<dbReference type="Proteomes" id="UP000318833">
    <property type="component" value="Unassembled WGS sequence"/>
</dbReference>
<comment type="caution">
    <text evidence="6">The sequence shown here is derived from an EMBL/GenBank/DDBJ whole genome shotgun (WGS) entry which is preliminary data.</text>
</comment>
<dbReference type="EMBL" id="VLNR01000009">
    <property type="protein sequence ID" value="TSE10096.1"/>
    <property type="molecule type" value="Genomic_DNA"/>
</dbReference>
<keyword evidence="4" id="KW-0812">Transmembrane</keyword>
<keyword evidence="4" id="KW-1133">Transmembrane helix</keyword>
<gene>
    <name evidence="6" type="ORF">FOF46_06100</name>
</gene>
<dbReference type="Pfam" id="PF12833">
    <property type="entry name" value="HTH_18"/>
    <property type="match status" value="1"/>
</dbReference>
<feature type="domain" description="HTH araC/xylS-type" evidence="5">
    <location>
        <begin position="254"/>
        <end position="362"/>
    </location>
</feature>
<evidence type="ECO:0000313" key="6">
    <source>
        <dbReference type="EMBL" id="TSE10096.1"/>
    </source>
</evidence>
<dbReference type="Gene3D" id="1.10.10.60">
    <property type="entry name" value="Homeodomain-like"/>
    <property type="match status" value="2"/>
</dbReference>
<dbReference type="SMART" id="SM00342">
    <property type="entry name" value="HTH_ARAC"/>
    <property type="match status" value="1"/>
</dbReference>
<dbReference type="PROSITE" id="PS01124">
    <property type="entry name" value="HTH_ARAC_FAMILY_2"/>
    <property type="match status" value="1"/>
</dbReference>
<dbReference type="SUPFAM" id="SSF46689">
    <property type="entry name" value="Homeodomain-like"/>
    <property type="match status" value="1"/>
</dbReference>
<name>A0A554VNY5_9FLAO</name>
<proteinExistence type="predicted"/>
<dbReference type="PANTHER" id="PTHR43280">
    <property type="entry name" value="ARAC-FAMILY TRANSCRIPTIONAL REGULATOR"/>
    <property type="match status" value="1"/>
</dbReference>
<evidence type="ECO:0000256" key="2">
    <source>
        <dbReference type="ARBA" id="ARBA00023125"/>
    </source>
</evidence>
<evidence type="ECO:0000256" key="3">
    <source>
        <dbReference type="ARBA" id="ARBA00023163"/>
    </source>
</evidence>
<evidence type="ECO:0000256" key="4">
    <source>
        <dbReference type="SAM" id="Phobius"/>
    </source>
</evidence>
<keyword evidence="7" id="KW-1185">Reference proteome</keyword>
<evidence type="ECO:0000256" key="1">
    <source>
        <dbReference type="ARBA" id="ARBA00023015"/>
    </source>
</evidence>
<keyword evidence="2" id="KW-0238">DNA-binding</keyword>
<organism evidence="6 7">
    <name type="scientific">Aquimarina algiphila</name>
    <dbReference type="NCBI Taxonomy" id="2047982"/>
    <lineage>
        <taxon>Bacteria</taxon>
        <taxon>Pseudomonadati</taxon>
        <taxon>Bacteroidota</taxon>
        <taxon>Flavobacteriia</taxon>
        <taxon>Flavobacteriales</taxon>
        <taxon>Flavobacteriaceae</taxon>
        <taxon>Aquimarina</taxon>
    </lineage>
</organism>
<evidence type="ECO:0000259" key="5">
    <source>
        <dbReference type="PROSITE" id="PS01124"/>
    </source>
</evidence>
<accession>A0A554VNY5</accession>
<sequence length="372" mass="43432">MLQLSITFRQLQLIDSSSYYNKKGIKQSLKDSMDIYYYFVLNEGINLYHKKQYKASLDSINKGTFFLEKYYPNSILKVSGYLYLAKLNRKFNDSKNSLKYLRILDETAKSGYVYLEMREGYKMLIDYYKSENDKDKQLYYINKLLSADSILDKQYKNLNKKIIKEFDTPNLLREKEELIVSLEAEKGVSAKTIAIISLLLVLSLGGVSYYYYNQRRYKKRFLQLVETNARQSKSKEKPPKNKTEISSINPETLEHLLSQLQLFEERQGYLSSKINSKDLAKSFGSNSSYLSLVINTYKKKSLSQYLNDLRIDFAVEKLQSDARFRKYTIKAIAQEVGFKTAEAFAKTFYKKTGIYPSYFIKKLEKQSSGTST</sequence>
<dbReference type="GO" id="GO:0043565">
    <property type="term" value="F:sequence-specific DNA binding"/>
    <property type="evidence" value="ECO:0007669"/>
    <property type="project" value="InterPro"/>
</dbReference>
<evidence type="ECO:0000313" key="7">
    <source>
        <dbReference type="Proteomes" id="UP000318833"/>
    </source>
</evidence>
<keyword evidence="3" id="KW-0804">Transcription</keyword>
<dbReference type="PANTHER" id="PTHR43280:SF29">
    <property type="entry name" value="ARAC-FAMILY TRANSCRIPTIONAL REGULATOR"/>
    <property type="match status" value="1"/>
</dbReference>
<dbReference type="InterPro" id="IPR018060">
    <property type="entry name" value="HTH_AraC"/>
</dbReference>
<reference evidence="6 7" key="1">
    <citation type="submission" date="2019-07" db="EMBL/GenBank/DDBJ databases">
        <title>The draft genome sequence of Aquimarina algiphila M91.</title>
        <authorList>
            <person name="Meng X."/>
        </authorList>
    </citation>
    <scope>NUCLEOTIDE SEQUENCE [LARGE SCALE GENOMIC DNA]</scope>
    <source>
        <strain evidence="6 7">M91</strain>
    </source>
</reference>
<dbReference type="AlphaFoldDB" id="A0A554VNY5"/>
<dbReference type="RefSeq" id="WP_143915834.1">
    <property type="nucleotide sequence ID" value="NZ_CANMIK010000009.1"/>
</dbReference>
<protein>
    <submittedName>
        <fullName evidence="6">Helix-turn-helix domain-containing protein</fullName>
    </submittedName>
</protein>
<keyword evidence="4" id="KW-0472">Membrane</keyword>
<dbReference type="InterPro" id="IPR009057">
    <property type="entry name" value="Homeodomain-like_sf"/>
</dbReference>
<feature type="transmembrane region" description="Helical" evidence="4">
    <location>
        <begin position="193"/>
        <end position="212"/>
    </location>
</feature>
<dbReference type="OrthoDB" id="5295174at2"/>
<keyword evidence="1" id="KW-0805">Transcription regulation</keyword>
<dbReference type="GO" id="GO:0003700">
    <property type="term" value="F:DNA-binding transcription factor activity"/>
    <property type="evidence" value="ECO:0007669"/>
    <property type="project" value="InterPro"/>
</dbReference>